<dbReference type="SMART" id="SM00406">
    <property type="entry name" value="IGv"/>
    <property type="match status" value="1"/>
</dbReference>
<dbReference type="InterPro" id="IPR007110">
    <property type="entry name" value="Ig-like_dom"/>
</dbReference>
<dbReference type="InterPro" id="IPR013783">
    <property type="entry name" value="Ig-like_fold"/>
</dbReference>
<dbReference type="SMART" id="SM00408">
    <property type="entry name" value="IGc2"/>
    <property type="match status" value="1"/>
</dbReference>
<protein>
    <recommendedName>
        <fullName evidence="5">Ig-like domain-containing protein</fullName>
    </recommendedName>
</protein>
<dbReference type="SUPFAM" id="SSF48726">
    <property type="entry name" value="Immunoglobulin"/>
    <property type="match status" value="1"/>
</dbReference>
<evidence type="ECO:0000259" key="5">
    <source>
        <dbReference type="PROSITE" id="PS50835"/>
    </source>
</evidence>
<dbReference type="InterPro" id="IPR050199">
    <property type="entry name" value="IgHV"/>
</dbReference>
<dbReference type="PANTHER" id="PTHR23266">
    <property type="entry name" value="IMMUNOGLOBULIN HEAVY CHAIN"/>
    <property type="match status" value="1"/>
</dbReference>
<feature type="non-terminal residue" evidence="6">
    <location>
        <position position="1"/>
    </location>
</feature>
<keyword evidence="4" id="KW-0812">Transmembrane</keyword>
<evidence type="ECO:0000313" key="7">
    <source>
        <dbReference type="Proteomes" id="UP001474421"/>
    </source>
</evidence>
<keyword evidence="3" id="KW-1280">Immunoglobulin</keyword>
<keyword evidence="7" id="KW-1185">Reference proteome</keyword>
<evidence type="ECO:0000256" key="2">
    <source>
        <dbReference type="ARBA" id="ARBA00023130"/>
    </source>
</evidence>
<dbReference type="FunFam" id="2.60.40.10:FF:001878">
    <property type="entry name" value="Immunoglobulin heavy variable 1-4"/>
    <property type="match status" value="1"/>
</dbReference>
<dbReference type="InterPro" id="IPR003599">
    <property type="entry name" value="Ig_sub"/>
</dbReference>
<dbReference type="SMART" id="SM00409">
    <property type="entry name" value="IG"/>
    <property type="match status" value="1"/>
</dbReference>
<evidence type="ECO:0000256" key="4">
    <source>
        <dbReference type="SAM" id="Phobius"/>
    </source>
</evidence>
<evidence type="ECO:0000313" key="6">
    <source>
        <dbReference type="EMBL" id="KAK9398075.1"/>
    </source>
</evidence>
<evidence type="ECO:0000256" key="1">
    <source>
        <dbReference type="ARBA" id="ARBA00022859"/>
    </source>
</evidence>
<keyword evidence="4" id="KW-0472">Membrane</keyword>
<dbReference type="InterPro" id="IPR036179">
    <property type="entry name" value="Ig-like_dom_sf"/>
</dbReference>
<dbReference type="EMBL" id="JAOTOJ010000008">
    <property type="protein sequence ID" value="KAK9398075.1"/>
    <property type="molecule type" value="Genomic_DNA"/>
</dbReference>
<keyword evidence="2" id="KW-1064">Adaptive immunity</keyword>
<keyword evidence="1" id="KW-0391">Immunity</keyword>
<feature type="domain" description="Ig-like" evidence="5">
    <location>
        <begin position="48"/>
        <end position="128"/>
    </location>
</feature>
<feature type="transmembrane region" description="Helical" evidence="4">
    <location>
        <begin position="9"/>
        <end position="29"/>
    </location>
</feature>
<sequence length="151" mass="17047">YNISRCHSFTFCTIIFSFLILHFYCFFITGSSSSHTITESGGDVKRPGESIKLTCTVSGFSVAEAYMDWIRQRPGKALEWNGVIWSGGSTYYNSALQNRITITRDTSKNQVFLQLTGLKPEDTGTYYCARDTVKEMLCSSSLKLLFLKMNP</sequence>
<comment type="caution">
    <text evidence="6">The sequence shown here is derived from an EMBL/GenBank/DDBJ whole genome shotgun (WGS) entry which is preliminary data.</text>
</comment>
<dbReference type="GO" id="GO:0005576">
    <property type="term" value="C:extracellular region"/>
    <property type="evidence" value="ECO:0007669"/>
    <property type="project" value="UniProtKB-ARBA"/>
</dbReference>
<keyword evidence="4" id="KW-1133">Transmembrane helix</keyword>
<proteinExistence type="predicted"/>
<gene>
    <name evidence="6" type="ORF">NXF25_021436</name>
</gene>
<dbReference type="Pfam" id="PF07686">
    <property type="entry name" value="V-set"/>
    <property type="match status" value="1"/>
</dbReference>
<dbReference type="PROSITE" id="PS50835">
    <property type="entry name" value="IG_LIKE"/>
    <property type="match status" value="1"/>
</dbReference>
<dbReference type="GO" id="GO:0002250">
    <property type="term" value="P:adaptive immune response"/>
    <property type="evidence" value="ECO:0007669"/>
    <property type="project" value="UniProtKB-KW"/>
</dbReference>
<dbReference type="Proteomes" id="UP001474421">
    <property type="component" value="Unassembled WGS sequence"/>
</dbReference>
<dbReference type="InterPro" id="IPR013106">
    <property type="entry name" value="Ig_V-set"/>
</dbReference>
<accession>A0AAW1B7C0</accession>
<name>A0AAW1B7C0_CROAD</name>
<organism evidence="6 7">
    <name type="scientific">Crotalus adamanteus</name>
    <name type="common">Eastern diamondback rattlesnake</name>
    <dbReference type="NCBI Taxonomy" id="8729"/>
    <lineage>
        <taxon>Eukaryota</taxon>
        <taxon>Metazoa</taxon>
        <taxon>Chordata</taxon>
        <taxon>Craniata</taxon>
        <taxon>Vertebrata</taxon>
        <taxon>Euteleostomi</taxon>
        <taxon>Lepidosauria</taxon>
        <taxon>Squamata</taxon>
        <taxon>Bifurcata</taxon>
        <taxon>Unidentata</taxon>
        <taxon>Episquamata</taxon>
        <taxon>Toxicofera</taxon>
        <taxon>Serpentes</taxon>
        <taxon>Colubroidea</taxon>
        <taxon>Viperidae</taxon>
        <taxon>Crotalinae</taxon>
        <taxon>Crotalus</taxon>
    </lineage>
</organism>
<reference evidence="6 7" key="1">
    <citation type="journal article" date="2024" name="Proc. Natl. Acad. Sci. U.S.A.">
        <title>The genetic regulatory architecture and epigenomic basis for age-related changes in rattlesnake venom.</title>
        <authorList>
            <person name="Hogan M.P."/>
            <person name="Holding M.L."/>
            <person name="Nystrom G.S."/>
            <person name="Colston T.J."/>
            <person name="Bartlett D.A."/>
            <person name="Mason A.J."/>
            <person name="Ellsworth S.A."/>
            <person name="Rautsaw R.M."/>
            <person name="Lawrence K.C."/>
            <person name="Strickland J.L."/>
            <person name="He B."/>
            <person name="Fraser P."/>
            <person name="Margres M.J."/>
            <person name="Gilbert D.M."/>
            <person name="Gibbs H.L."/>
            <person name="Parkinson C.L."/>
            <person name="Rokyta D.R."/>
        </authorList>
    </citation>
    <scope>NUCLEOTIDE SEQUENCE [LARGE SCALE GENOMIC DNA]</scope>
    <source>
        <strain evidence="6">DRR0105</strain>
    </source>
</reference>
<dbReference type="InterPro" id="IPR003598">
    <property type="entry name" value="Ig_sub2"/>
</dbReference>
<dbReference type="GO" id="GO:0019814">
    <property type="term" value="C:immunoglobulin complex"/>
    <property type="evidence" value="ECO:0007669"/>
    <property type="project" value="UniProtKB-KW"/>
</dbReference>
<dbReference type="AlphaFoldDB" id="A0AAW1B7C0"/>
<dbReference type="Gene3D" id="2.60.40.10">
    <property type="entry name" value="Immunoglobulins"/>
    <property type="match status" value="1"/>
</dbReference>
<evidence type="ECO:0000256" key="3">
    <source>
        <dbReference type="ARBA" id="ARBA00043265"/>
    </source>
</evidence>